<evidence type="ECO:0000313" key="2">
    <source>
        <dbReference type="Proteomes" id="UP000724584"/>
    </source>
</evidence>
<name>A0ACB7PGI6_9PEZI</name>
<feature type="non-terminal residue" evidence="1">
    <location>
        <position position="114"/>
    </location>
</feature>
<sequence length="114" mass="13100">MCKPSPTSSWTRRFMMILWDPNAGPRRRAVTNVVIHGGWWAHNGFSISAIMADGYLFCNLQTVFVNWVWPGERLTTQRLSKRTLDTLRVFQVLIIFGFIITRLDGSSHAARTMD</sequence>
<organism evidence="1 2">
    <name type="scientific">Chaetomium tenue</name>
    <dbReference type="NCBI Taxonomy" id="1854479"/>
    <lineage>
        <taxon>Eukaryota</taxon>
        <taxon>Fungi</taxon>
        <taxon>Dikarya</taxon>
        <taxon>Ascomycota</taxon>
        <taxon>Pezizomycotina</taxon>
        <taxon>Sordariomycetes</taxon>
        <taxon>Sordariomycetidae</taxon>
        <taxon>Sordariales</taxon>
        <taxon>Chaetomiaceae</taxon>
        <taxon>Chaetomium</taxon>
    </lineage>
</organism>
<evidence type="ECO:0000313" key="1">
    <source>
        <dbReference type="EMBL" id="KAH6640936.1"/>
    </source>
</evidence>
<protein>
    <submittedName>
        <fullName evidence="1">Uncharacterized protein</fullName>
    </submittedName>
</protein>
<dbReference type="EMBL" id="JAGIZQ010000002">
    <property type="protein sequence ID" value="KAH6640936.1"/>
    <property type="molecule type" value="Genomic_DNA"/>
</dbReference>
<gene>
    <name evidence="1" type="ORF">F5144DRAFT_562079</name>
</gene>
<keyword evidence="2" id="KW-1185">Reference proteome</keyword>
<proteinExistence type="predicted"/>
<accession>A0ACB7PGI6</accession>
<comment type="caution">
    <text evidence="1">The sequence shown here is derived from an EMBL/GenBank/DDBJ whole genome shotgun (WGS) entry which is preliminary data.</text>
</comment>
<reference evidence="1 2" key="1">
    <citation type="journal article" date="2021" name="Nat. Commun.">
        <title>Genetic determinants of endophytism in the Arabidopsis root mycobiome.</title>
        <authorList>
            <person name="Mesny F."/>
            <person name="Miyauchi S."/>
            <person name="Thiergart T."/>
            <person name="Pickel B."/>
            <person name="Atanasova L."/>
            <person name="Karlsson M."/>
            <person name="Huettel B."/>
            <person name="Barry K.W."/>
            <person name="Haridas S."/>
            <person name="Chen C."/>
            <person name="Bauer D."/>
            <person name="Andreopoulos W."/>
            <person name="Pangilinan J."/>
            <person name="LaButti K."/>
            <person name="Riley R."/>
            <person name="Lipzen A."/>
            <person name="Clum A."/>
            <person name="Drula E."/>
            <person name="Henrissat B."/>
            <person name="Kohler A."/>
            <person name="Grigoriev I.V."/>
            <person name="Martin F.M."/>
            <person name="Hacquard S."/>
        </authorList>
    </citation>
    <scope>NUCLEOTIDE SEQUENCE [LARGE SCALE GENOMIC DNA]</scope>
    <source>
        <strain evidence="1 2">MPI-SDFR-AT-0079</strain>
    </source>
</reference>
<dbReference type="Proteomes" id="UP000724584">
    <property type="component" value="Unassembled WGS sequence"/>
</dbReference>